<dbReference type="Proteomes" id="UP000183469">
    <property type="component" value="Unassembled WGS sequence"/>
</dbReference>
<dbReference type="Gene3D" id="3.40.50.720">
    <property type="entry name" value="NAD(P)-binding Rossmann-like Domain"/>
    <property type="match status" value="1"/>
</dbReference>
<evidence type="ECO:0000256" key="1">
    <source>
        <dbReference type="ARBA" id="ARBA00007637"/>
    </source>
</evidence>
<dbReference type="SUPFAM" id="SSF51735">
    <property type="entry name" value="NAD(P)-binding Rossmann-fold domains"/>
    <property type="match status" value="1"/>
</dbReference>
<feature type="domain" description="NAD-dependent epimerase/dehydratase" evidence="2">
    <location>
        <begin position="4"/>
        <end position="240"/>
    </location>
</feature>
<reference evidence="3 4" key="1">
    <citation type="submission" date="2016-10" db="EMBL/GenBank/DDBJ databases">
        <authorList>
            <person name="de Groot N.N."/>
        </authorList>
    </citation>
    <scope>NUCLEOTIDE SEQUENCE [LARGE SCALE GENOMIC DNA]</scope>
    <source>
        <strain evidence="3 4">DSM 2872</strain>
    </source>
</reference>
<dbReference type="PANTHER" id="PTHR43000">
    <property type="entry name" value="DTDP-D-GLUCOSE 4,6-DEHYDRATASE-RELATED"/>
    <property type="match status" value="1"/>
</dbReference>
<dbReference type="AlphaFoldDB" id="A0A1H4AAG0"/>
<comment type="similarity">
    <text evidence="1">Belongs to the NAD(P)-dependent epimerase/dehydratase family.</text>
</comment>
<gene>
    <name evidence="3" type="ORF">SAMN05660648_02786</name>
</gene>
<dbReference type="EMBL" id="FNQG01000015">
    <property type="protein sequence ID" value="SEA32562.1"/>
    <property type="molecule type" value="Genomic_DNA"/>
</dbReference>
<dbReference type="InterPro" id="IPR001509">
    <property type="entry name" value="Epimerase_deHydtase"/>
</dbReference>
<protein>
    <submittedName>
        <fullName evidence="3">UDP-glucose 4-epimerase</fullName>
    </submittedName>
</protein>
<evidence type="ECO:0000259" key="2">
    <source>
        <dbReference type="Pfam" id="PF01370"/>
    </source>
</evidence>
<dbReference type="OrthoDB" id="9766450at2"/>
<dbReference type="RefSeq" id="WP_074673388.1">
    <property type="nucleotide sequence ID" value="NZ_FNQG01000015.1"/>
</dbReference>
<evidence type="ECO:0000313" key="4">
    <source>
        <dbReference type="Proteomes" id="UP000183469"/>
    </source>
</evidence>
<dbReference type="Pfam" id="PF01370">
    <property type="entry name" value="Epimerase"/>
    <property type="match status" value="1"/>
</dbReference>
<dbReference type="InterPro" id="IPR036291">
    <property type="entry name" value="NAD(P)-bd_dom_sf"/>
</dbReference>
<proteinExistence type="inferred from homology"/>
<organism evidence="3 4">
    <name type="scientific">Selenomonas ruminantium</name>
    <dbReference type="NCBI Taxonomy" id="971"/>
    <lineage>
        <taxon>Bacteria</taxon>
        <taxon>Bacillati</taxon>
        <taxon>Bacillota</taxon>
        <taxon>Negativicutes</taxon>
        <taxon>Selenomonadales</taxon>
        <taxon>Selenomonadaceae</taxon>
        <taxon>Selenomonas</taxon>
    </lineage>
</organism>
<accession>A0A1H4AAG0</accession>
<sequence>MSEVLVTGAAGFIGSQLAYRLWQEGMKVILVDDFSYGAEDNLIFSDKDFREEICRRDIRDSAFMEALFAEHHFDYVYHIAGITPLPDCQNDPVEATDVNVRGTVILLDLVRRFGIKKMVFASTSAVYENNKDFPSVEERVEKPSLIYPSTKYTAEQFCKSFADAYGIPIVCLRFANVFGPHIDCLRTQPPVMGYIIRELFLGNRPVLHATGNQQRDFIYVDDLIDLALKVREANTFDTVNVSTGKTVTINEIYNMIAEYMGTNLKPKYAEVGHFWANYPELYEEPYPIATEIMEHEVLKYTCLSNKHAYKKYGWQPKTTLMEGIRHTVDFSIRVLKKSIIKEDMHG</sequence>
<name>A0A1H4AAG0_SELRU</name>
<evidence type="ECO:0000313" key="3">
    <source>
        <dbReference type="EMBL" id="SEA32562.1"/>
    </source>
</evidence>